<evidence type="ECO:0000256" key="13">
    <source>
        <dbReference type="ARBA" id="ARBA00023136"/>
    </source>
</evidence>
<organism evidence="20 21">
    <name type="scientific">Lachancea quebecensis</name>
    <dbReference type="NCBI Taxonomy" id="1654605"/>
    <lineage>
        <taxon>Eukaryota</taxon>
        <taxon>Fungi</taxon>
        <taxon>Dikarya</taxon>
        <taxon>Ascomycota</taxon>
        <taxon>Saccharomycotina</taxon>
        <taxon>Saccharomycetes</taxon>
        <taxon>Saccharomycetales</taxon>
        <taxon>Saccharomycetaceae</taxon>
        <taxon>Lachancea</taxon>
    </lineage>
</organism>
<evidence type="ECO:0000256" key="15">
    <source>
        <dbReference type="ARBA" id="ARBA00061174"/>
    </source>
</evidence>
<dbReference type="InterPro" id="IPR037761">
    <property type="entry name" value="C2A_Tricalbin"/>
</dbReference>
<dbReference type="SUPFAM" id="SSF49562">
    <property type="entry name" value="C2 domain (Calcium/lipid-binding domain, CaLB)"/>
    <property type="match status" value="4"/>
</dbReference>
<dbReference type="FunFam" id="2.60.40.150:FF:000226">
    <property type="entry name" value="Tcb1p"/>
    <property type="match status" value="1"/>
</dbReference>
<dbReference type="AlphaFoldDB" id="A0A0P1L0W9"/>
<dbReference type="InterPro" id="IPR052455">
    <property type="entry name" value="Tricalbin_domain"/>
</dbReference>
<dbReference type="InterPro" id="IPR035892">
    <property type="entry name" value="C2_domain_sf"/>
</dbReference>
<dbReference type="Proteomes" id="UP000236544">
    <property type="component" value="Unassembled WGS sequence"/>
</dbReference>
<dbReference type="PANTHER" id="PTHR46980">
    <property type="entry name" value="TRICALBIN-1-RELATED"/>
    <property type="match status" value="1"/>
</dbReference>
<gene>
    <name evidence="20" type="ORF">LAQU0_S11e00650g</name>
</gene>
<evidence type="ECO:0000256" key="1">
    <source>
        <dbReference type="ARBA" id="ARBA00004477"/>
    </source>
</evidence>
<keyword evidence="3" id="KW-0813">Transport</keyword>
<dbReference type="GO" id="GO:0005789">
    <property type="term" value="C:endoplasmic reticulum membrane"/>
    <property type="evidence" value="ECO:0007669"/>
    <property type="project" value="UniProtKB-SubCell"/>
</dbReference>
<dbReference type="PANTHER" id="PTHR46980:SF2">
    <property type="entry name" value="TRICALBIN-1-RELATED"/>
    <property type="match status" value="1"/>
</dbReference>
<dbReference type="PROSITE" id="PS50004">
    <property type="entry name" value="C2"/>
    <property type="match status" value="4"/>
</dbReference>
<dbReference type="PIRSF" id="PIRSF037232">
    <property type="entry name" value="Tricalbin"/>
    <property type="match status" value="1"/>
</dbReference>
<feature type="domain" description="C2" evidence="18">
    <location>
        <begin position="967"/>
        <end position="1090"/>
    </location>
</feature>
<feature type="domain" description="C2" evidence="18">
    <location>
        <begin position="363"/>
        <end position="485"/>
    </location>
</feature>
<dbReference type="Pfam" id="PF24920">
    <property type="entry name" value="C2_TCB1"/>
    <property type="match status" value="1"/>
</dbReference>
<evidence type="ECO:0000256" key="12">
    <source>
        <dbReference type="ARBA" id="ARBA00023121"/>
    </source>
</evidence>
<evidence type="ECO:0000313" key="20">
    <source>
        <dbReference type="EMBL" id="CUS23629.1"/>
    </source>
</evidence>
<dbReference type="FunFam" id="2.60.40.150:FF:000217">
    <property type="entry name" value="Tcb1p"/>
    <property type="match status" value="1"/>
</dbReference>
<evidence type="ECO:0000256" key="10">
    <source>
        <dbReference type="ARBA" id="ARBA00023054"/>
    </source>
</evidence>
<feature type="region of interest" description="Disordered" evidence="16">
    <location>
        <begin position="23"/>
        <end position="48"/>
    </location>
</feature>
<dbReference type="GO" id="GO:0008289">
    <property type="term" value="F:lipid binding"/>
    <property type="evidence" value="ECO:0007669"/>
    <property type="project" value="UniProtKB-KW"/>
</dbReference>
<dbReference type="OrthoDB" id="1029639at2759"/>
<keyword evidence="9 17" id="KW-1133">Transmembrane helix</keyword>
<dbReference type="InterPro" id="IPR037756">
    <property type="entry name" value="C2D_Tricalbin"/>
</dbReference>
<comment type="similarity">
    <text evidence="15">Belongs to the tricalbin family.</text>
</comment>
<dbReference type="Pfam" id="PF25669">
    <property type="entry name" value="SMP_MUG190-like"/>
    <property type="match status" value="1"/>
</dbReference>
<dbReference type="InterPro" id="IPR056910">
    <property type="entry name" value="TCB1-3_C2"/>
</dbReference>
<keyword evidence="12" id="KW-0446">Lipid-binding</keyword>
<dbReference type="CDD" id="cd21678">
    <property type="entry name" value="SMP_TCB"/>
    <property type="match status" value="1"/>
</dbReference>
<evidence type="ECO:0000256" key="9">
    <source>
        <dbReference type="ARBA" id="ARBA00022989"/>
    </source>
</evidence>
<evidence type="ECO:0000256" key="5">
    <source>
        <dbReference type="ARBA" id="ARBA00022553"/>
    </source>
</evidence>
<comment type="function">
    <text evidence="14">May play a role in membrane trafficking.</text>
</comment>
<feature type="domain" description="C2" evidence="18">
    <location>
        <begin position="509"/>
        <end position="633"/>
    </location>
</feature>
<dbReference type="InterPro" id="IPR037765">
    <property type="entry name" value="C2B_Tricalbin"/>
</dbReference>
<evidence type="ECO:0000256" key="4">
    <source>
        <dbReference type="ARBA" id="ARBA00022475"/>
    </source>
</evidence>
<dbReference type="CDD" id="cd04040">
    <property type="entry name" value="C2D_Tricalbin-like"/>
    <property type="match status" value="1"/>
</dbReference>
<dbReference type="CDD" id="cd04044">
    <property type="entry name" value="C2A_Tricalbin-like"/>
    <property type="match status" value="1"/>
</dbReference>
<dbReference type="InterPro" id="IPR017147">
    <property type="entry name" value="Tricalbin"/>
</dbReference>
<keyword evidence="10" id="KW-0175">Coiled coil</keyword>
<dbReference type="InterPro" id="IPR037762">
    <property type="entry name" value="C2C_Tricalbin"/>
</dbReference>
<evidence type="ECO:0000259" key="18">
    <source>
        <dbReference type="PROSITE" id="PS50004"/>
    </source>
</evidence>
<reference evidence="21" key="1">
    <citation type="submission" date="2015-10" db="EMBL/GenBank/DDBJ databases">
        <authorList>
            <person name="Devillers H."/>
        </authorList>
    </citation>
    <scope>NUCLEOTIDE SEQUENCE [LARGE SCALE GENOMIC DNA]</scope>
</reference>
<evidence type="ECO:0000256" key="2">
    <source>
        <dbReference type="ARBA" id="ARBA00004651"/>
    </source>
</evidence>
<evidence type="ECO:0000256" key="11">
    <source>
        <dbReference type="ARBA" id="ARBA00023055"/>
    </source>
</evidence>
<evidence type="ECO:0000259" key="19">
    <source>
        <dbReference type="PROSITE" id="PS51847"/>
    </source>
</evidence>
<feature type="compositionally biased region" description="Basic and acidic residues" evidence="16">
    <location>
        <begin position="31"/>
        <end position="48"/>
    </location>
</feature>
<feature type="transmembrane region" description="Helical" evidence="17">
    <location>
        <begin position="127"/>
        <end position="144"/>
    </location>
</feature>
<dbReference type="GO" id="GO:0035621">
    <property type="term" value="P:ER to Golgi ceramide transport"/>
    <property type="evidence" value="ECO:0007669"/>
    <property type="project" value="UniProtKB-ARBA"/>
</dbReference>
<keyword evidence="7" id="KW-0677">Repeat</keyword>
<evidence type="ECO:0000256" key="7">
    <source>
        <dbReference type="ARBA" id="ARBA00022737"/>
    </source>
</evidence>
<evidence type="ECO:0000256" key="17">
    <source>
        <dbReference type="SAM" id="Phobius"/>
    </source>
</evidence>
<dbReference type="PRINTS" id="PR00360">
    <property type="entry name" value="C2DOMAIN"/>
</dbReference>
<protein>
    <submittedName>
        <fullName evidence="20">LAQU0S11e00650g1_1</fullName>
    </submittedName>
</protein>
<evidence type="ECO:0000256" key="3">
    <source>
        <dbReference type="ARBA" id="ARBA00022448"/>
    </source>
</evidence>
<dbReference type="Gene3D" id="2.60.40.150">
    <property type="entry name" value="C2 domain"/>
    <property type="match status" value="4"/>
</dbReference>
<keyword evidence="8" id="KW-0256">Endoplasmic reticulum</keyword>
<keyword evidence="6 17" id="KW-0812">Transmembrane</keyword>
<feature type="compositionally biased region" description="Basic and acidic residues" evidence="16">
    <location>
        <begin position="811"/>
        <end position="827"/>
    </location>
</feature>
<feature type="transmembrane region" description="Helical" evidence="17">
    <location>
        <begin position="104"/>
        <end position="121"/>
    </location>
</feature>
<dbReference type="GO" id="GO:0090158">
    <property type="term" value="P:endoplasmic reticulum membrane organization"/>
    <property type="evidence" value="ECO:0007669"/>
    <property type="project" value="UniProtKB-ARBA"/>
</dbReference>
<feature type="domain" description="SMP-LTD" evidence="19">
    <location>
        <begin position="169"/>
        <end position="372"/>
    </location>
</feature>
<dbReference type="InterPro" id="IPR031468">
    <property type="entry name" value="SMP_LBD"/>
</dbReference>
<feature type="compositionally biased region" description="Basic and acidic residues" evidence="16">
    <location>
        <begin position="1160"/>
        <end position="1176"/>
    </location>
</feature>
<dbReference type="CDD" id="cd04052">
    <property type="entry name" value="C2B_Tricalbin-like"/>
    <property type="match status" value="1"/>
</dbReference>
<dbReference type="GO" id="GO:0032541">
    <property type="term" value="C:cortical endoplasmic reticulum"/>
    <property type="evidence" value="ECO:0007669"/>
    <property type="project" value="UniProtKB-ARBA"/>
</dbReference>
<evidence type="ECO:0000313" key="21">
    <source>
        <dbReference type="Proteomes" id="UP000236544"/>
    </source>
</evidence>
<dbReference type="GO" id="GO:0005886">
    <property type="term" value="C:plasma membrane"/>
    <property type="evidence" value="ECO:0007669"/>
    <property type="project" value="UniProtKB-SubCell"/>
</dbReference>
<dbReference type="FunFam" id="2.60.40.150:FF:000230">
    <property type="entry name" value="Tcb1p"/>
    <property type="match status" value="1"/>
</dbReference>
<dbReference type="CDD" id="cd04045">
    <property type="entry name" value="C2C_Tricalbin-like"/>
    <property type="match status" value="1"/>
</dbReference>
<evidence type="ECO:0000256" key="16">
    <source>
        <dbReference type="SAM" id="MobiDB-lite"/>
    </source>
</evidence>
<keyword evidence="21" id="KW-1185">Reference proteome</keyword>
<evidence type="ECO:0000256" key="6">
    <source>
        <dbReference type="ARBA" id="ARBA00022692"/>
    </source>
</evidence>
<feature type="region of interest" description="Disordered" evidence="16">
    <location>
        <begin position="1153"/>
        <end position="1176"/>
    </location>
</feature>
<proteinExistence type="inferred from homology"/>
<keyword evidence="13 17" id="KW-0472">Membrane</keyword>
<feature type="domain" description="C2" evidence="18">
    <location>
        <begin position="637"/>
        <end position="754"/>
    </location>
</feature>
<keyword evidence="4" id="KW-1003">Cell membrane</keyword>
<sequence>MATTGSEVVLPTERDQVAVVDGVDKLAPPQAKEEKVSKSVSEDHTKNVNASEVERPTVDASYVGWKQIGGWEEKDELTLEDELMDLNNETFLDNLIPDKFYGDWYQTAGVIFIGGSLSFLIGKLGFSLGPVFFVVLAMSLLYRASIKRYRATIRDQVQKEFTVQKVEGDYESMEWLNSFLDKYWARLEPEVSQMVVQQVNEILATNPAIPGFVKALWIDKFTLGVKPPRIDLVKTYQNTDTDVVVMDWGVSFTPHDLSDLNSKQLKNYVNQKITINAKAFGLPLSVSVSDIAFKAMLKVRFKLMTPFPHIETVNLQLMETPDVDFVAKLLGESIFNWEILNIPGLYPLIRELAKKYMAPVLMPPFSLQLNIPQLLSGSAVSIGILEVTVKDALDIKRARNILNRSVDPYLSFEFNGVCVGKTRTVRDSLNPVWNETLFLLLNSFTEPLSIVLYDRRENVKDKILGRIEHNLSTLHDENTQKSLSGQFLRNSKPVGELNFGLKFHPTLEPKQLPDGTVEDAPDLNVGISKLIIEEAKELSEPGSKVSAYVELYVNAKLVLTTGSVKNTETPSWFQEYEAVIADRRKTRTKIVVKNAKGEAIGSTVQTLNDLIDRSEVGKCWIPLQNGKGQVKITTYWKPVELGMGANSVAYTPPIGAVRVFISKAEGLRNLEKFGKIDPYARVLVNGIPRGRTDVRESTLNPVWNQGIYVAVTSPNQRITLECLDVETVGADRTLGKFNIDVSNMFQKGNDDKYVENVDEEPKVGRLVDKKGAKGSVTYYVSFYPTVPVLSLEEIQEVDELNDRKKRLQIQENEKGDDELSKQAEQKRKEEEFEVKELEDLFSNKLKLDLDELLQYKSGVFAFSVLGGELPQTGCYVQAFFDSNGYPRYVSQKFGGRTIRNGATGDVIIKELDWSITTFRVTKKSDASKAEDCFAEVTVPTIELVKNCYYKPSILNLTGSNSAKLMLQVSWFPVAASKLPQADLITNSGDLTINAVGANNLISADRNGKSDPFVKFYIDNNEGSFFKTHHKKKTLDPVWNEKCEVQINNRVNNYLKIKMMDWDAGNKDDLIGEAIYPLANVDPENPTDVDIPLIGPEGKDGGVLHLSFNFSPRYTLSVRKTEKKVGDLASKGISSGLHAGTSVIGGGLGAVGKIKKGIFGGDKKDDKKSDKKDDDAY</sequence>
<name>A0A0P1L0W9_9SACH</name>
<feature type="region of interest" description="Disordered" evidence="16">
    <location>
        <begin position="808"/>
        <end position="827"/>
    </location>
</feature>
<dbReference type="Pfam" id="PF00168">
    <property type="entry name" value="C2"/>
    <property type="match status" value="4"/>
</dbReference>
<evidence type="ECO:0000256" key="14">
    <source>
        <dbReference type="ARBA" id="ARBA00059313"/>
    </source>
</evidence>
<keyword evidence="11" id="KW-0445">Lipid transport</keyword>
<dbReference type="EMBL" id="LN890568">
    <property type="protein sequence ID" value="CUS23629.1"/>
    <property type="molecule type" value="Genomic_DNA"/>
</dbReference>
<dbReference type="InterPro" id="IPR000008">
    <property type="entry name" value="C2_dom"/>
</dbReference>
<evidence type="ECO:0000256" key="8">
    <source>
        <dbReference type="ARBA" id="ARBA00022824"/>
    </source>
</evidence>
<dbReference type="GO" id="GO:0055091">
    <property type="term" value="P:phospholipid homeostasis"/>
    <property type="evidence" value="ECO:0007669"/>
    <property type="project" value="UniProtKB-ARBA"/>
</dbReference>
<keyword evidence="5" id="KW-0597">Phosphoprotein</keyword>
<dbReference type="PROSITE" id="PS51847">
    <property type="entry name" value="SMP"/>
    <property type="match status" value="1"/>
</dbReference>
<dbReference type="SMART" id="SM00239">
    <property type="entry name" value="C2"/>
    <property type="match status" value="4"/>
</dbReference>
<accession>A0A0P1L0W9</accession>
<dbReference type="GO" id="GO:0060304">
    <property type="term" value="P:regulation of phosphatidylinositol dephosphorylation"/>
    <property type="evidence" value="ECO:0007669"/>
    <property type="project" value="UniProtKB-ARBA"/>
</dbReference>
<dbReference type="GO" id="GO:0061817">
    <property type="term" value="P:endoplasmic reticulum-plasma membrane tethering"/>
    <property type="evidence" value="ECO:0007669"/>
    <property type="project" value="InterPro"/>
</dbReference>
<comment type="subcellular location">
    <subcellularLocation>
        <location evidence="2">Cell membrane</location>
        <topology evidence="2">Multi-pass membrane protein</topology>
    </subcellularLocation>
    <subcellularLocation>
        <location evidence="1">Endoplasmic reticulum membrane</location>
        <topology evidence="1">Multi-pass membrane protein</topology>
    </subcellularLocation>
</comment>